<evidence type="ECO:0000313" key="5">
    <source>
        <dbReference type="Proteomes" id="UP000051887"/>
    </source>
</evidence>
<evidence type="ECO:0000313" key="3">
    <source>
        <dbReference type="EMBL" id="CUH70975.1"/>
    </source>
</evidence>
<dbReference type="AlphaFoldDB" id="A0A0P1GA47"/>
<name>A0A0P1GA47_9RHOB</name>
<dbReference type="PANTHER" id="PTHR28152">
    <property type="entry name" value="HYDROXYACYL-THIOESTER DEHYDRATASE TYPE 2, MITOCHONDRIAL"/>
    <property type="match status" value="1"/>
</dbReference>
<evidence type="ECO:0000313" key="2">
    <source>
        <dbReference type="EMBL" id="CUH69817.1"/>
    </source>
</evidence>
<reference evidence="3 5" key="1">
    <citation type="submission" date="2015-09" db="EMBL/GenBank/DDBJ databases">
        <authorList>
            <consortium name="Swine Surveillance"/>
        </authorList>
    </citation>
    <scope>NUCLEOTIDE SEQUENCE [LARGE SCALE GENOMIC DNA]</scope>
    <source>
        <strain evidence="3 5">5120</strain>
    </source>
</reference>
<protein>
    <recommendedName>
        <fullName evidence="1">FAS1-like dehydratase domain-containing protein</fullName>
    </recommendedName>
</protein>
<dbReference type="InterPro" id="IPR029069">
    <property type="entry name" value="HotDog_dom_sf"/>
</dbReference>
<accession>A0A0P1GA47</accession>
<reference evidence="2 4" key="2">
    <citation type="submission" date="2015-09" db="EMBL/GenBank/DDBJ databases">
        <authorList>
            <person name="Rodrigo-Torres L."/>
            <person name="Arahal D.R."/>
        </authorList>
    </citation>
    <scope>NUCLEOTIDE SEQUENCE [LARGE SCALE GENOMIC DNA]</scope>
    <source>
        <strain evidence="2 4">CECT 5118</strain>
    </source>
</reference>
<evidence type="ECO:0000313" key="4">
    <source>
        <dbReference type="Proteomes" id="UP000051086"/>
    </source>
</evidence>
<dbReference type="GO" id="GO:0019171">
    <property type="term" value="F:(3R)-hydroxyacyl-[acyl-carrier-protein] dehydratase activity"/>
    <property type="evidence" value="ECO:0007669"/>
    <property type="project" value="TreeGrafter"/>
</dbReference>
<dbReference type="Pfam" id="PF13452">
    <property type="entry name" value="FAS1_DH_region"/>
    <property type="match status" value="1"/>
</dbReference>
<feature type="domain" description="FAS1-like dehydratase" evidence="1">
    <location>
        <begin position="79"/>
        <end position="137"/>
    </location>
</feature>
<dbReference type="SUPFAM" id="SSF54637">
    <property type="entry name" value="Thioesterase/thiol ester dehydrase-isomerase"/>
    <property type="match status" value="1"/>
</dbReference>
<dbReference type="PANTHER" id="PTHR28152:SF1">
    <property type="entry name" value="HYDROXYACYL-THIOESTER DEHYDRATASE TYPE 2, MITOCHONDRIAL"/>
    <property type="match status" value="1"/>
</dbReference>
<dbReference type="Gene3D" id="3.10.129.10">
    <property type="entry name" value="Hotdog Thioesterase"/>
    <property type="match status" value="2"/>
</dbReference>
<dbReference type="Proteomes" id="UP000051887">
    <property type="component" value="Unassembled WGS sequence"/>
</dbReference>
<organism evidence="3 5">
    <name type="scientific">Thalassovita autumnalis</name>
    <dbReference type="NCBI Taxonomy" id="2072972"/>
    <lineage>
        <taxon>Bacteria</taxon>
        <taxon>Pseudomonadati</taxon>
        <taxon>Pseudomonadota</taxon>
        <taxon>Alphaproteobacteria</taxon>
        <taxon>Rhodobacterales</taxon>
        <taxon>Roseobacteraceae</taxon>
        <taxon>Thalassovita</taxon>
    </lineage>
</organism>
<keyword evidence="4" id="KW-1185">Reference proteome</keyword>
<evidence type="ECO:0000259" key="1">
    <source>
        <dbReference type="Pfam" id="PF13452"/>
    </source>
</evidence>
<dbReference type="InterPro" id="IPR039569">
    <property type="entry name" value="FAS1-like_DH_region"/>
</dbReference>
<dbReference type="EMBL" id="CYSC01000016">
    <property type="protein sequence ID" value="CUH70975.1"/>
    <property type="molecule type" value="Genomic_DNA"/>
</dbReference>
<sequence>MENLAQNAPPHEMRQTDVMDPARAAALLATLGRPAAVQTGDALPPFFHQIYFWQALPPAELGRDGHPATGASDNSVIPDLGLPRRMWAGGRLEFHAPLRAGLAAEKITTVADISRKTGRSGPLGFVTLQHDIMQDGQLTTREYQDLVYREDPAPDAAKPQPPIAPVDETHAEPAIFDTTLLFRYSALTFNGHRIHYDEAYSRQTEGYDGLVSHGPLLAQLLMLLAERQLGPLSRFEFRATSPLMHHEAATLCWREDGTLWVRGPDGRQNMTAKAS</sequence>
<dbReference type="InterPro" id="IPR052741">
    <property type="entry name" value="Mitochondrial_HTD2"/>
</dbReference>
<dbReference type="Proteomes" id="UP000051086">
    <property type="component" value="Unassembled WGS sequence"/>
</dbReference>
<dbReference type="OrthoDB" id="7183822at2"/>
<proteinExistence type="predicted"/>
<gene>
    <name evidence="2" type="ORF">TL5118_03787</name>
    <name evidence="3" type="ORF">TL5120_00755</name>
</gene>
<dbReference type="RefSeq" id="WP_058242303.1">
    <property type="nucleotide sequence ID" value="NZ_CYSB01000041.1"/>
</dbReference>
<dbReference type="EMBL" id="CYSB01000041">
    <property type="protein sequence ID" value="CUH69817.1"/>
    <property type="molecule type" value="Genomic_DNA"/>
</dbReference>